<protein>
    <submittedName>
        <fullName evidence="3">Aspartate racemase</fullName>
        <ecNumber evidence="3">5.1.1.13</ecNumber>
    </submittedName>
</protein>
<sequence length="228" mass="26254">MKRFGLIGGMSWESTKEYYRLINERIRYLKGKHYSADCVLCSINFNEIESTIKKGEWERSNELLLEAATILKNSKAEFIAICSNTMHKCIPFIEEKINIPIVHIVDSTSNEIKRKGIRKALLLGTKFTMNEDFNKKRFEMNGINIIIPNEKEQEIIDAVIFDELCKGIINEESKKRYLDIIMKYCDLNTGVILGCTEIGLLIKKTDINIPVFDTTEIHAKEIAERGIL</sequence>
<evidence type="ECO:0000256" key="2">
    <source>
        <dbReference type="ARBA" id="ARBA00023235"/>
    </source>
</evidence>
<reference evidence="3" key="1">
    <citation type="submission" date="2019-11" db="EMBL/GenBank/DDBJ databases">
        <authorList>
            <person name="Feng L."/>
        </authorList>
    </citation>
    <scope>NUCLEOTIDE SEQUENCE</scope>
    <source>
        <strain evidence="3">FmagnaLFYP121</strain>
    </source>
</reference>
<accession>A0A6N2YTX7</accession>
<evidence type="ECO:0000256" key="1">
    <source>
        <dbReference type="ARBA" id="ARBA00007847"/>
    </source>
</evidence>
<comment type="similarity">
    <text evidence="1">Belongs to the aspartate/glutamate racemases family.</text>
</comment>
<dbReference type="AlphaFoldDB" id="A0A6N2YTX7"/>
<name>A0A6N2YTX7_FINMA</name>
<dbReference type="PANTHER" id="PTHR21198:SF7">
    <property type="entry name" value="ASPARTATE-GLUTAMATE RACEMASE FAMILY"/>
    <property type="match status" value="1"/>
</dbReference>
<dbReference type="Gene3D" id="3.40.50.1860">
    <property type="match status" value="2"/>
</dbReference>
<dbReference type="RefSeq" id="WP_156849664.1">
    <property type="nucleotide sequence ID" value="NZ_CACRTP010000006.1"/>
</dbReference>
<organism evidence="3">
    <name type="scientific">Finegoldia magna</name>
    <name type="common">Peptostreptococcus magnus</name>
    <dbReference type="NCBI Taxonomy" id="1260"/>
    <lineage>
        <taxon>Bacteria</taxon>
        <taxon>Bacillati</taxon>
        <taxon>Bacillota</taxon>
        <taxon>Tissierellia</taxon>
        <taxon>Tissierellales</taxon>
        <taxon>Peptoniphilaceae</taxon>
        <taxon>Finegoldia</taxon>
    </lineage>
</organism>
<dbReference type="EC" id="5.1.1.13" evidence="3"/>
<dbReference type="GO" id="GO:0047689">
    <property type="term" value="F:aspartate racemase activity"/>
    <property type="evidence" value="ECO:0007669"/>
    <property type="project" value="UniProtKB-EC"/>
</dbReference>
<dbReference type="PANTHER" id="PTHR21198">
    <property type="entry name" value="GLUTAMATE RACEMASE"/>
    <property type="match status" value="1"/>
</dbReference>
<keyword evidence="2 3" id="KW-0413">Isomerase</keyword>
<dbReference type="InterPro" id="IPR004380">
    <property type="entry name" value="Asp_race"/>
</dbReference>
<dbReference type="InterPro" id="IPR001920">
    <property type="entry name" value="Asp/Glu_race"/>
</dbReference>
<proteinExistence type="inferred from homology"/>
<dbReference type="EMBL" id="CACRTP010000006">
    <property type="protein sequence ID" value="VYT70331.1"/>
    <property type="molecule type" value="Genomic_DNA"/>
</dbReference>
<gene>
    <name evidence="3" type="ORF">FMLFYP121_00343</name>
</gene>
<dbReference type="Pfam" id="PF01177">
    <property type="entry name" value="Asp_Glu_race"/>
    <property type="match status" value="1"/>
</dbReference>
<evidence type="ECO:0000313" key="3">
    <source>
        <dbReference type="EMBL" id="VYT70331.1"/>
    </source>
</evidence>
<dbReference type="NCBIfam" id="TIGR00035">
    <property type="entry name" value="asp_race"/>
    <property type="match status" value="1"/>
</dbReference>
<dbReference type="InterPro" id="IPR015942">
    <property type="entry name" value="Asp/Glu/hydantoin_racemase"/>
</dbReference>
<dbReference type="SUPFAM" id="SSF53681">
    <property type="entry name" value="Aspartate/glutamate racemase"/>
    <property type="match status" value="2"/>
</dbReference>